<proteinExistence type="predicted"/>
<dbReference type="InterPro" id="IPR016181">
    <property type="entry name" value="Acyl_CoA_acyltransferase"/>
</dbReference>
<protein>
    <recommendedName>
        <fullName evidence="3">GNAT family N-acetyltransferase</fullName>
    </recommendedName>
</protein>
<accession>A0A4R5KXV4</accession>
<keyword evidence="2" id="KW-1185">Reference proteome</keyword>
<comment type="caution">
    <text evidence="1">The sequence shown here is derived from an EMBL/GenBank/DDBJ whole genome shotgun (WGS) entry which is preliminary data.</text>
</comment>
<reference evidence="1 2" key="1">
    <citation type="submission" date="2019-03" db="EMBL/GenBank/DDBJ databases">
        <title>This is whole genome sequence of Paenibacillus sp MS74 strain.</title>
        <authorList>
            <person name="Trinh H.N."/>
        </authorList>
    </citation>
    <scope>NUCLEOTIDE SEQUENCE [LARGE SCALE GENOMIC DNA]</scope>
    <source>
        <strain evidence="1 2">MS74</strain>
    </source>
</reference>
<dbReference type="OrthoDB" id="2233009at2"/>
<sequence>MFKNLFGDPFSDLDREHRPIPLKRIDDINYEVEWRTVDIEKDGHKVIHVDQTRYGETVMIYRLHHNDYNESEDQSIHLRIKIVTSKGVKTPDSNAFLSFQHTNKSMRISDIKIKGERVSRGYGSILMTAIMLLVDQLQVRYITGWISGVDWDHIDRSEHFYRKFGFDVELNPEAQSGKIIWVNHALGATREAFERLKAEQESLVDEERLFGP</sequence>
<dbReference type="EMBL" id="SMRT01000001">
    <property type="protein sequence ID" value="TDG00912.1"/>
    <property type="molecule type" value="Genomic_DNA"/>
</dbReference>
<gene>
    <name evidence="1" type="ORF">E1757_04685</name>
</gene>
<dbReference type="Proteomes" id="UP000295636">
    <property type="component" value="Unassembled WGS sequence"/>
</dbReference>
<evidence type="ECO:0000313" key="2">
    <source>
        <dbReference type="Proteomes" id="UP000295636"/>
    </source>
</evidence>
<name>A0A4R5KXV4_9BACL</name>
<evidence type="ECO:0000313" key="1">
    <source>
        <dbReference type="EMBL" id="TDG00912.1"/>
    </source>
</evidence>
<dbReference type="AlphaFoldDB" id="A0A4R5KXV4"/>
<organism evidence="1 2">
    <name type="scientific">Paenibacillus piri</name>
    <dbReference type="NCBI Taxonomy" id="2547395"/>
    <lineage>
        <taxon>Bacteria</taxon>
        <taxon>Bacillati</taxon>
        <taxon>Bacillota</taxon>
        <taxon>Bacilli</taxon>
        <taxon>Bacillales</taxon>
        <taxon>Paenibacillaceae</taxon>
        <taxon>Paenibacillus</taxon>
    </lineage>
</organism>
<dbReference type="Gene3D" id="3.40.630.30">
    <property type="match status" value="1"/>
</dbReference>
<dbReference type="SUPFAM" id="SSF55729">
    <property type="entry name" value="Acyl-CoA N-acyltransferases (Nat)"/>
    <property type="match status" value="1"/>
</dbReference>
<evidence type="ECO:0008006" key="3">
    <source>
        <dbReference type="Google" id="ProtNLM"/>
    </source>
</evidence>